<dbReference type="Proteomes" id="UP000519004">
    <property type="component" value="Unassembled WGS sequence"/>
</dbReference>
<comment type="caution">
    <text evidence="1">The sequence shown here is derived from an EMBL/GenBank/DDBJ whole genome shotgun (WGS) entry which is preliminary data.</text>
</comment>
<accession>A0A7W7V761</accession>
<evidence type="ECO:0000313" key="2">
    <source>
        <dbReference type="Proteomes" id="UP000519004"/>
    </source>
</evidence>
<dbReference type="EMBL" id="JACHHX010000002">
    <property type="protein sequence ID" value="MBB5014504.1"/>
    <property type="molecule type" value="Genomic_DNA"/>
</dbReference>
<sequence>MVKIKKPGVWLVVAALAIASAALYAWISRVDDARGWVDAQLRHPLYSDAVQAPGGSISSLSESASAEQLRQQGMVMVSSVAWLDRVASLEGLDEELLTRAWAGDTKAMAAFAELGFRCAEFDPTRRDYAARLVEKSPVGSPERVARERAARLMIAYCGTAYRWFSPDGPKDEILKMLREAADRGDLVARADGYFMGEDEAQLLDVLAASDDPWVVERALGRLVMQRDGPVGQQAESGVFAQNMPRDEVNRIKLAAARWRACELGAPCGPNQAYELLSCLQHGNCSLDMDVRTNIRQRELSGRQFELMQKYLAALDARLAEQGIRLGGGR</sequence>
<name>A0A7W7V761_9GAMM</name>
<dbReference type="AlphaFoldDB" id="A0A7W7V761"/>
<organism evidence="1 2">
    <name type="scientific">Rehaibacterium terrae</name>
    <dbReference type="NCBI Taxonomy" id="1341696"/>
    <lineage>
        <taxon>Bacteria</taxon>
        <taxon>Pseudomonadati</taxon>
        <taxon>Pseudomonadota</taxon>
        <taxon>Gammaproteobacteria</taxon>
        <taxon>Lysobacterales</taxon>
        <taxon>Lysobacteraceae</taxon>
        <taxon>Rehaibacterium</taxon>
    </lineage>
</organism>
<reference evidence="1 2" key="1">
    <citation type="submission" date="2020-08" db="EMBL/GenBank/DDBJ databases">
        <title>Genomic Encyclopedia of Type Strains, Phase IV (KMG-IV): sequencing the most valuable type-strain genomes for metagenomic binning, comparative biology and taxonomic classification.</title>
        <authorList>
            <person name="Goeker M."/>
        </authorList>
    </citation>
    <scope>NUCLEOTIDE SEQUENCE [LARGE SCALE GENOMIC DNA]</scope>
    <source>
        <strain evidence="1 2">DSM 25897</strain>
    </source>
</reference>
<protein>
    <submittedName>
        <fullName evidence="1">Uncharacterized protein</fullName>
    </submittedName>
</protein>
<evidence type="ECO:0000313" key="1">
    <source>
        <dbReference type="EMBL" id="MBB5014504.1"/>
    </source>
</evidence>
<dbReference type="RefSeq" id="WP_183947085.1">
    <property type="nucleotide sequence ID" value="NZ_JACHHX010000002.1"/>
</dbReference>
<proteinExistence type="predicted"/>
<keyword evidence="2" id="KW-1185">Reference proteome</keyword>
<gene>
    <name evidence="1" type="ORF">HNQ58_000378</name>
</gene>